<dbReference type="RefSeq" id="WP_191988231.1">
    <property type="nucleotide sequence ID" value="NZ_PECL01000003.1"/>
</dbReference>
<evidence type="ECO:0000256" key="4">
    <source>
        <dbReference type="SAM" id="MobiDB-lite"/>
    </source>
</evidence>
<dbReference type="Pfam" id="PF01580">
    <property type="entry name" value="FtsK_SpoIIIE"/>
    <property type="match status" value="2"/>
</dbReference>
<dbReference type="PROSITE" id="PS50901">
    <property type="entry name" value="FTSK"/>
    <property type="match status" value="1"/>
</dbReference>
<evidence type="ECO:0000256" key="2">
    <source>
        <dbReference type="ARBA" id="ARBA00022840"/>
    </source>
</evidence>
<evidence type="ECO:0000256" key="1">
    <source>
        <dbReference type="ARBA" id="ARBA00022741"/>
    </source>
</evidence>
<reference evidence="6 7" key="1">
    <citation type="journal article" date="2019" name="Sci. Rep.">
        <title>Extended insight into the Mycobacterium chelonae-abscessus complex through whole genome sequencing of Mycobacterium salmoniphilum outbreak and Mycobacterium salmoniphilum-like strains.</title>
        <authorList>
            <person name="Behra P.R.K."/>
            <person name="Das S."/>
            <person name="Pettersson B.M.F."/>
            <person name="Shirreff L."/>
            <person name="DuCote T."/>
            <person name="Jacobsson K.G."/>
            <person name="Ennis D.G."/>
            <person name="Kirsebom L.A."/>
        </authorList>
    </citation>
    <scope>NUCLEOTIDE SEQUENCE [LARGE SCALE GENOMIC DNA]</scope>
    <source>
        <strain evidence="6 7">CCUG 60884</strain>
    </source>
</reference>
<evidence type="ECO:0000259" key="5">
    <source>
        <dbReference type="PROSITE" id="PS50901"/>
    </source>
</evidence>
<dbReference type="SUPFAM" id="SSF52540">
    <property type="entry name" value="P-loop containing nucleoside triphosphate hydrolases"/>
    <property type="match status" value="1"/>
</dbReference>
<feature type="region of interest" description="Disordered" evidence="4">
    <location>
        <begin position="1"/>
        <end position="21"/>
    </location>
</feature>
<keyword evidence="2 3" id="KW-0067">ATP-binding</keyword>
<feature type="binding site" evidence="3">
    <location>
        <begin position="107"/>
        <end position="114"/>
    </location>
    <ligand>
        <name>ATP</name>
        <dbReference type="ChEBI" id="CHEBI:30616"/>
    </ligand>
</feature>
<dbReference type="AlphaFoldDB" id="A0A4R8T088"/>
<dbReference type="InterPro" id="IPR050206">
    <property type="entry name" value="FtsK/SpoIIIE/SftA"/>
</dbReference>
<accession>A0A4R8T088</accession>
<dbReference type="InterPro" id="IPR002543">
    <property type="entry name" value="FtsK_dom"/>
</dbReference>
<dbReference type="InterPro" id="IPR027417">
    <property type="entry name" value="P-loop_NTPase"/>
</dbReference>
<name>A0A4R8T088_9MYCO</name>
<dbReference type="GO" id="GO:0005524">
    <property type="term" value="F:ATP binding"/>
    <property type="evidence" value="ECO:0007669"/>
    <property type="project" value="UniProtKB-UniRule"/>
</dbReference>
<organism evidence="6 7">
    <name type="scientific">Mycobacteroides salmoniphilum</name>
    <dbReference type="NCBI Taxonomy" id="404941"/>
    <lineage>
        <taxon>Bacteria</taxon>
        <taxon>Bacillati</taxon>
        <taxon>Actinomycetota</taxon>
        <taxon>Actinomycetes</taxon>
        <taxon>Mycobacteriales</taxon>
        <taxon>Mycobacteriaceae</taxon>
        <taxon>Mycobacteroides</taxon>
    </lineage>
</organism>
<dbReference type="Proteomes" id="UP000294604">
    <property type="component" value="Unassembled WGS sequence"/>
</dbReference>
<keyword evidence="1 3" id="KW-0547">Nucleotide-binding</keyword>
<sequence>MTETPSMPPVSGTPVTPPKPASLLTLRDQVIKLWSSDDYDGPRAYRPWLPTEPMLNPTAVNTLVDLAGPNLAHMSVPCGIIDRPFEHQQLPWIVNLTGESTSMAIGGGKAAGKTNLCETFMVSAAYTHSPFDLQFFCLDFNSQRLVQLEFLPHVVAAATRVDYNHVRRILNELTAVLTRRQRIFTAARAETDPARRVPTWDAYRRIRAAGDTTHPAANDPYGDIVIMIDGWDSFVESTWLPKLQVREHEGFMDMLKDLVTLGPSFGIHCIVTVTKWSKLRSDFRDNIPLKIDMRPADRNDLGTDNMELMKLVKSIPAISGRAVSIEQKHIMMGAPRLDGKGTCERVEDTYPETIATIEAKWKGTASPPKLAMAAASHPIADILAKHPVDPTAESSTRQLRWQLPIGIGENTSEAVLLDCAETPNVLFFSERACGKTTGLFALAQAIISRNSPQQVQFMTVDLRGGLAGIVPDEYMMKSGAPIGVKDPEGLVRPPQSAAITSVDQLIESVPALAGALQSRRELGLEGRPDIVVLVDNWHLLIDIYPEGMHAFTQAIMAPEARFHFVAACQASSMQKALFNTRTAMGAAWAMSAHSFLLSADKGDFHDPNFTLIKRPPGQAQYLRDKVVSDVVQIGNVPRG</sequence>
<dbReference type="Gene3D" id="3.40.50.300">
    <property type="entry name" value="P-loop containing nucleotide triphosphate hydrolases"/>
    <property type="match status" value="2"/>
</dbReference>
<feature type="domain" description="FtsK" evidence="5">
    <location>
        <begin position="89"/>
        <end position="302"/>
    </location>
</feature>
<comment type="caution">
    <text evidence="6">The sequence shown here is derived from an EMBL/GenBank/DDBJ whole genome shotgun (WGS) entry which is preliminary data.</text>
</comment>
<gene>
    <name evidence="6" type="primary">eccCb1</name>
    <name evidence="6" type="ORF">CCUG60884_00335</name>
</gene>
<evidence type="ECO:0000256" key="3">
    <source>
        <dbReference type="PROSITE-ProRule" id="PRU00289"/>
    </source>
</evidence>
<evidence type="ECO:0000313" key="7">
    <source>
        <dbReference type="Proteomes" id="UP000294604"/>
    </source>
</evidence>
<evidence type="ECO:0000313" key="6">
    <source>
        <dbReference type="EMBL" id="TEA09166.1"/>
    </source>
</evidence>
<dbReference type="PANTHER" id="PTHR22683">
    <property type="entry name" value="SPORULATION PROTEIN RELATED"/>
    <property type="match status" value="1"/>
</dbReference>
<dbReference type="PANTHER" id="PTHR22683:SF1">
    <property type="entry name" value="TYPE VII SECRETION SYSTEM PROTEIN ESSC"/>
    <property type="match status" value="1"/>
</dbReference>
<protein>
    <submittedName>
        <fullName evidence="6">ESX-1 secretion system protein EccCb1</fullName>
    </submittedName>
</protein>
<proteinExistence type="predicted"/>
<dbReference type="GO" id="GO:0003677">
    <property type="term" value="F:DNA binding"/>
    <property type="evidence" value="ECO:0007669"/>
    <property type="project" value="InterPro"/>
</dbReference>
<dbReference type="EMBL" id="PECL01000003">
    <property type="protein sequence ID" value="TEA09166.1"/>
    <property type="molecule type" value="Genomic_DNA"/>
</dbReference>